<dbReference type="UniPathway" id="UPA00070">
    <property type="reaction ID" value="UER00117"/>
</dbReference>
<keyword evidence="8 9" id="KW-0665">Pyrimidine biosynthesis</keyword>
<feature type="binding site" evidence="9">
    <location>
        <position position="45"/>
    </location>
    <ligand>
        <name>substrate</name>
    </ligand>
</feature>
<dbReference type="InterPro" id="IPR006680">
    <property type="entry name" value="Amidohydro-rel"/>
</dbReference>
<evidence type="ECO:0000256" key="6">
    <source>
        <dbReference type="ARBA" id="ARBA00022801"/>
    </source>
</evidence>
<dbReference type="RefSeq" id="WP_158359511.1">
    <property type="nucleotide sequence ID" value="NZ_CP034879.1"/>
</dbReference>
<feature type="binding site" evidence="9">
    <location>
        <position position="252"/>
    </location>
    <ligand>
        <name>Zn(2+)</name>
        <dbReference type="ChEBI" id="CHEBI:29105"/>
        <label>1</label>
    </ligand>
</feature>
<dbReference type="GO" id="GO:0004151">
    <property type="term" value="F:dihydroorotase activity"/>
    <property type="evidence" value="ECO:0007669"/>
    <property type="project" value="UniProtKB-UniRule"/>
</dbReference>
<feature type="binding site" evidence="9">
    <location>
        <position position="140"/>
    </location>
    <ligand>
        <name>substrate</name>
    </ligand>
</feature>
<feature type="binding site" description="via carbamate group" evidence="9">
    <location>
        <position position="103"/>
    </location>
    <ligand>
        <name>Zn(2+)</name>
        <dbReference type="ChEBI" id="CHEBI:29105"/>
        <label>2</label>
    </ligand>
</feature>
<evidence type="ECO:0000313" key="12">
    <source>
        <dbReference type="EMBL" id="QCI20470.1"/>
    </source>
</evidence>
<dbReference type="EMBL" id="CP034879">
    <property type="protein sequence ID" value="QCI20470.1"/>
    <property type="molecule type" value="Genomic_DNA"/>
</dbReference>
<feature type="binding site" evidence="9">
    <location>
        <begin position="19"/>
        <end position="21"/>
    </location>
    <ligand>
        <name>substrate</name>
    </ligand>
</feature>
<dbReference type="PIRSF" id="PIRSF001237">
    <property type="entry name" value="DHOdimr"/>
    <property type="match status" value="1"/>
</dbReference>
<protein>
    <recommendedName>
        <fullName evidence="4 9">Dihydroorotase</fullName>
        <shortName evidence="9">DHOase</shortName>
        <ecNumber evidence="4 9">3.5.2.3</ecNumber>
    </recommendedName>
</protein>
<comment type="catalytic activity">
    <reaction evidence="9 10">
        <text>(S)-dihydroorotate + H2O = N-carbamoyl-L-aspartate + H(+)</text>
        <dbReference type="Rhea" id="RHEA:24296"/>
        <dbReference type="ChEBI" id="CHEBI:15377"/>
        <dbReference type="ChEBI" id="CHEBI:15378"/>
        <dbReference type="ChEBI" id="CHEBI:30864"/>
        <dbReference type="ChEBI" id="CHEBI:32814"/>
        <dbReference type="EC" id="3.5.2.3"/>
    </reaction>
</comment>
<comment type="subunit">
    <text evidence="9">Homodimer.</text>
</comment>
<keyword evidence="5 9" id="KW-0479">Metal-binding</keyword>
<evidence type="ECO:0000256" key="1">
    <source>
        <dbReference type="ARBA" id="ARBA00002368"/>
    </source>
</evidence>
<dbReference type="InterPro" id="IPR032466">
    <property type="entry name" value="Metal_Hydrolase"/>
</dbReference>
<proteinExistence type="inferred from homology"/>
<evidence type="ECO:0000256" key="10">
    <source>
        <dbReference type="RuleBase" id="RU003440"/>
    </source>
</evidence>
<keyword evidence="6 9" id="KW-0378">Hydrolase</keyword>
<comment type="cofactor">
    <cofactor evidence="9 10">
        <name>Zn(2+)</name>
        <dbReference type="ChEBI" id="CHEBI:29105"/>
    </cofactor>
    <text evidence="9 10">Binds 2 Zn(2+) ions per subunit.</text>
</comment>
<dbReference type="PANTHER" id="PTHR43137">
    <property type="entry name" value="DIHYDROOROTASE"/>
    <property type="match status" value="1"/>
</dbReference>
<dbReference type="GO" id="GO:0005829">
    <property type="term" value="C:cytosol"/>
    <property type="evidence" value="ECO:0007669"/>
    <property type="project" value="TreeGrafter"/>
</dbReference>
<feature type="binding site" evidence="9">
    <location>
        <position position="17"/>
    </location>
    <ligand>
        <name>Zn(2+)</name>
        <dbReference type="ChEBI" id="CHEBI:29105"/>
        <label>1</label>
    </ligand>
</feature>
<dbReference type="Gene3D" id="3.20.20.140">
    <property type="entry name" value="Metal-dependent hydrolases"/>
    <property type="match status" value="1"/>
</dbReference>
<comment type="similarity">
    <text evidence="3 9 10">Belongs to the metallo-dependent hydrolases superfamily. DHOase family. Class II DHOase subfamily.</text>
</comment>
<evidence type="ECO:0000259" key="11">
    <source>
        <dbReference type="Pfam" id="PF01979"/>
    </source>
</evidence>
<dbReference type="GO" id="GO:0008270">
    <property type="term" value="F:zinc ion binding"/>
    <property type="evidence" value="ECO:0007669"/>
    <property type="project" value="UniProtKB-UniRule"/>
</dbReference>
<dbReference type="AlphaFoldDB" id="A0A4D6Y2Z6"/>
<dbReference type="Proteomes" id="UP000298594">
    <property type="component" value="Chromosome"/>
</dbReference>
<feature type="domain" description="Amidohydrolase-related" evidence="11">
    <location>
        <begin position="15"/>
        <end position="325"/>
    </location>
</feature>
<evidence type="ECO:0000256" key="2">
    <source>
        <dbReference type="ARBA" id="ARBA00004880"/>
    </source>
</evidence>
<evidence type="ECO:0000256" key="4">
    <source>
        <dbReference type="ARBA" id="ARBA00012860"/>
    </source>
</evidence>
<dbReference type="PROSITE" id="PS00483">
    <property type="entry name" value="DIHYDROOROTASE_2"/>
    <property type="match status" value="1"/>
</dbReference>
<reference evidence="12 13" key="1">
    <citation type="submission" date="2018-12" db="EMBL/GenBank/DDBJ databases">
        <authorList>
            <person name="Chong R.A."/>
        </authorList>
    </citation>
    <scope>NUCLEOTIDE SEQUENCE [LARGE SCALE GENOMIC DNA]</scope>
    <source>
        <strain evidence="12 13">Bca</strain>
    </source>
</reference>
<dbReference type="InterPro" id="IPR002195">
    <property type="entry name" value="Dihydroorotase_CS"/>
</dbReference>
<dbReference type="EC" id="3.5.2.3" evidence="4 9"/>
<feature type="active site" evidence="9">
    <location>
        <position position="252"/>
    </location>
</feature>
<dbReference type="SUPFAM" id="SSF51556">
    <property type="entry name" value="Metallo-dependent hydrolases"/>
    <property type="match status" value="1"/>
</dbReference>
<evidence type="ECO:0000313" key="13">
    <source>
        <dbReference type="Proteomes" id="UP000298594"/>
    </source>
</evidence>
<accession>A0A4D6Y2Z6</accession>
<dbReference type="NCBIfam" id="TIGR00856">
    <property type="entry name" value="pyrC_dimer"/>
    <property type="match status" value="1"/>
</dbReference>
<feature type="binding site" evidence="9">
    <location>
        <position position="268"/>
    </location>
    <ligand>
        <name>substrate</name>
    </ligand>
</feature>
<name>A0A4D6Y2Z6_9GAMM</name>
<feature type="binding site" description="via carbamate group" evidence="9">
    <location>
        <position position="103"/>
    </location>
    <ligand>
        <name>Zn(2+)</name>
        <dbReference type="ChEBI" id="CHEBI:29105"/>
        <label>1</label>
    </ligand>
</feature>
<sequence>MSEFEQKITIIKPDDWHVHLRDKKILKKVIRYTGKFYERALIMPNLDDPITNCFKGISYRNRILKSMHLCYQFQPLMTCYLTSFTIPEELEIGFFKKIFIAAKLYPYCSTTNSKKGVRKISHITHVLERMEKIGMPLLIHGEKVNKHIDIYAREAEFIKNTLEPLRNNFPKLKIVLEHITTRESVEYIKKNGSNYLCATITPHHLMLNRNDMFAGGIQPYLYCLPILKKNIHQKALRQAIASGNKHFFLGSDTAPHLHKNKINLFGCAGIFNAPSSFLAYVTVFEEMKALKHLQAFCSENGPNFYNIPINKKTITLIKKPCKITKKINIGNDKIIPFLSGETLNWSIKSFPE</sequence>
<evidence type="ECO:0000256" key="7">
    <source>
        <dbReference type="ARBA" id="ARBA00022833"/>
    </source>
</evidence>
<feature type="binding site" evidence="9">
    <location>
        <position position="256"/>
    </location>
    <ligand>
        <name>substrate</name>
    </ligand>
</feature>
<organism evidence="12 13">
    <name type="scientific">Buchnera aphidicola</name>
    <name type="common">Brachycaudus cardui</name>
    <dbReference type="NCBI Taxonomy" id="557993"/>
    <lineage>
        <taxon>Bacteria</taxon>
        <taxon>Pseudomonadati</taxon>
        <taxon>Pseudomonadota</taxon>
        <taxon>Gammaproteobacteria</taxon>
        <taxon>Enterobacterales</taxon>
        <taxon>Erwiniaceae</taxon>
        <taxon>Buchnera</taxon>
    </lineage>
</organism>
<evidence type="ECO:0000256" key="8">
    <source>
        <dbReference type="ARBA" id="ARBA00022975"/>
    </source>
</evidence>
<feature type="binding site" evidence="9">
    <location>
        <position position="19"/>
    </location>
    <ligand>
        <name>Zn(2+)</name>
        <dbReference type="ChEBI" id="CHEBI:29105"/>
        <label>1</label>
    </ligand>
</feature>
<evidence type="ECO:0000256" key="5">
    <source>
        <dbReference type="ARBA" id="ARBA00022723"/>
    </source>
</evidence>
<dbReference type="PANTHER" id="PTHR43137:SF1">
    <property type="entry name" value="DIHYDROOROTASE"/>
    <property type="match status" value="1"/>
</dbReference>
<comment type="function">
    <text evidence="1 9">Catalyzes the reversible cyclization of carbamoyl aspartate to dihydroorotate.</text>
</comment>
<keyword evidence="7 9" id="KW-0862">Zinc</keyword>
<feature type="binding site" evidence="9">
    <location>
        <position position="140"/>
    </location>
    <ligand>
        <name>Zn(2+)</name>
        <dbReference type="ChEBI" id="CHEBI:29105"/>
        <label>2</label>
    </ligand>
</feature>
<comment type="pathway">
    <text evidence="2 9 10">Pyrimidine metabolism; UMP biosynthesis via de novo pathway; (S)-dihydroorotate from bicarbonate: step 3/3.</text>
</comment>
<dbReference type="CDD" id="cd01294">
    <property type="entry name" value="DHOase"/>
    <property type="match status" value="1"/>
</dbReference>
<dbReference type="GO" id="GO:0006207">
    <property type="term" value="P:'de novo' pyrimidine nucleobase biosynthetic process"/>
    <property type="evidence" value="ECO:0007669"/>
    <property type="project" value="TreeGrafter"/>
</dbReference>
<dbReference type="GO" id="GO:0044205">
    <property type="term" value="P:'de novo' UMP biosynthetic process"/>
    <property type="evidence" value="ECO:0007669"/>
    <property type="project" value="UniProtKB-UniRule"/>
</dbReference>
<dbReference type="Pfam" id="PF01979">
    <property type="entry name" value="Amidohydro_1"/>
    <property type="match status" value="1"/>
</dbReference>
<feature type="binding site" evidence="9">
    <location>
        <position position="178"/>
    </location>
    <ligand>
        <name>Zn(2+)</name>
        <dbReference type="ChEBI" id="CHEBI:29105"/>
        <label>2</label>
    </ligand>
</feature>
<dbReference type="HAMAP" id="MF_00219">
    <property type="entry name" value="PyrC_classII"/>
    <property type="match status" value="1"/>
</dbReference>
<evidence type="ECO:0000256" key="9">
    <source>
        <dbReference type="HAMAP-Rule" id="MF_00219"/>
    </source>
</evidence>
<reference evidence="12 13" key="2">
    <citation type="submission" date="2019-05" db="EMBL/GenBank/DDBJ databases">
        <title>Genome evolution of the obligate endosymbiont Buchnera aphidicola.</title>
        <authorList>
            <person name="Moran N.A."/>
        </authorList>
    </citation>
    <scope>NUCLEOTIDE SEQUENCE [LARGE SCALE GENOMIC DNA]</scope>
    <source>
        <strain evidence="12 13">Bca</strain>
    </source>
</reference>
<gene>
    <name evidence="9" type="primary">pyrC</name>
    <name evidence="12" type="ORF">D9V67_01710</name>
</gene>
<dbReference type="InterPro" id="IPR004721">
    <property type="entry name" value="DHOdimr"/>
</dbReference>
<feature type="modified residue" description="N6-carboxylysine" evidence="9">
    <location>
        <position position="103"/>
    </location>
</feature>
<evidence type="ECO:0000256" key="3">
    <source>
        <dbReference type="ARBA" id="ARBA00005631"/>
    </source>
</evidence>
<dbReference type="OrthoDB" id="9808095at2"/>
<feature type="binding site" evidence="9">
    <location>
        <position position="224"/>
    </location>
    <ligand>
        <name>substrate</name>
    </ligand>
</feature>